<dbReference type="EMBL" id="KZ772690">
    <property type="protein sequence ID" value="PTQ44818.1"/>
    <property type="molecule type" value="Genomic_DNA"/>
</dbReference>
<reference evidence="3" key="1">
    <citation type="journal article" date="2017" name="Cell">
        <title>Insights into land plant evolution garnered from the Marchantia polymorpha genome.</title>
        <authorList>
            <person name="Bowman J.L."/>
            <person name="Kohchi T."/>
            <person name="Yamato K.T."/>
            <person name="Jenkins J."/>
            <person name="Shu S."/>
            <person name="Ishizaki K."/>
            <person name="Yamaoka S."/>
            <person name="Nishihama R."/>
            <person name="Nakamura Y."/>
            <person name="Berger F."/>
            <person name="Adam C."/>
            <person name="Aki S.S."/>
            <person name="Althoff F."/>
            <person name="Araki T."/>
            <person name="Arteaga-Vazquez M.A."/>
            <person name="Balasubrmanian S."/>
            <person name="Barry K."/>
            <person name="Bauer D."/>
            <person name="Boehm C.R."/>
            <person name="Briginshaw L."/>
            <person name="Caballero-Perez J."/>
            <person name="Catarino B."/>
            <person name="Chen F."/>
            <person name="Chiyoda S."/>
            <person name="Chovatia M."/>
            <person name="Davies K.M."/>
            <person name="Delmans M."/>
            <person name="Demura T."/>
            <person name="Dierschke T."/>
            <person name="Dolan L."/>
            <person name="Dorantes-Acosta A.E."/>
            <person name="Eklund D.M."/>
            <person name="Florent S.N."/>
            <person name="Flores-Sandoval E."/>
            <person name="Fujiyama A."/>
            <person name="Fukuzawa H."/>
            <person name="Galik B."/>
            <person name="Grimanelli D."/>
            <person name="Grimwood J."/>
            <person name="Grossniklaus U."/>
            <person name="Hamada T."/>
            <person name="Haseloff J."/>
            <person name="Hetherington A.J."/>
            <person name="Higo A."/>
            <person name="Hirakawa Y."/>
            <person name="Hundley H.N."/>
            <person name="Ikeda Y."/>
            <person name="Inoue K."/>
            <person name="Inoue S.I."/>
            <person name="Ishida S."/>
            <person name="Jia Q."/>
            <person name="Kakita M."/>
            <person name="Kanazawa T."/>
            <person name="Kawai Y."/>
            <person name="Kawashima T."/>
            <person name="Kennedy M."/>
            <person name="Kinose K."/>
            <person name="Kinoshita T."/>
            <person name="Kohara Y."/>
            <person name="Koide E."/>
            <person name="Komatsu K."/>
            <person name="Kopischke S."/>
            <person name="Kubo M."/>
            <person name="Kyozuka J."/>
            <person name="Lagercrantz U."/>
            <person name="Lin S.S."/>
            <person name="Lindquist E."/>
            <person name="Lipzen A.M."/>
            <person name="Lu C.W."/>
            <person name="De Luna E."/>
            <person name="Martienssen R.A."/>
            <person name="Minamino N."/>
            <person name="Mizutani M."/>
            <person name="Mizutani M."/>
            <person name="Mochizuki N."/>
            <person name="Monte I."/>
            <person name="Mosher R."/>
            <person name="Nagasaki H."/>
            <person name="Nakagami H."/>
            <person name="Naramoto S."/>
            <person name="Nishitani K."/>
            <person name="Ohtani M."/>
            <person name="Okamoto T."/>
            <person name="Okumura M."/>
            <person name="Phillips J."/>
            <person name="Pollak B."/>
            <person name="Reinders A."/>
            <person name="Rovekamp M."/>
            <person name="Sano R."/>
            <person name="Sawa S."/>
            <person name="Schmid M.W."/>
            <person name="Shirakawa M."/>
            <person name="Solano R."/>
            <person name="Spunde A."/>
            <person name="Suetsugu N."/>
            <person name="Sugano S."/>
            <person name="Sugiyama A."/>
            <person name="Sun R."/>
            <person name="Suzuki Y."/>
            <person name="Takenaka M."/>
            <person name="Takezawa D."/>
            <person name="Tomogane H."/>
            <person name="Tsuzuki M."/>
            <person name="Ueda T."/>
            <person name="Umeda M."/>
            <person name="Ward J.M."/>
            <person name="Watanabe Y."/>
            <person name="Yazaki K."/>
            <person name="Yokoyama R."/>
            <person name="Yoshitake Y."/>
            <person name="Yotsui I."/>
            <person name="Zachgo S."/>
            <person name="Schmutz J."/>
        </authorList>
    </citation>
    <scope>NUCLEOTIDE SEQUENCE [LARGE SCALE GENOMIC DNA]</scope>
    <source>
        <strain evidence="3">Tak-1</strain>
    </source>
</reference>
<dbReference type="Proteomes" id="UP000244005">
    <property type="component" value="Unassembled WGS sequence"/>
</dbReference>
<protein>
    <submittedName>
        <fullName evidence="2">Uncharacterized protein</fullName>
    </submittedName>
</protein>
<feature type="region of interest" description="Disordered" evidence="1">
    <location>
        <begin position="22"/>
        <end position="42"/>
    </location>
</feature>
<organism evidence="2 3">
    <name type="scientific">Marchantia polymorpha</name>
    <name type="common">Common liverwort</name>
    <name type="synonym">Marchantia aquatica</name>
    <dbReference type="NCBI Taxonomy" id="3197"/>
    <lineage>
        <taxon>Eukaryota</taxon>
        <taxon>Viridiplantae</taxon>
        <taxon>Streptophyta</taxon>
        <taxon>Embryophyta</taxon>
        <taxon>Marchantiophyta</taxon>
        <taxon>Marchantiopsida</taxon>
        <taxon>Marchantiidae</taxon>
        <taxon>Marchantiales</taxon>
        <taxon>Marchantiaceae</taxon>
        <taxon>Marchantia</taxon>
    </lineage>
</organism>
<proteinExistence type="predicted"/>
<keyword evidence="3" id="KW-1185">Reference proteome</keyword>
<dbReference type="Gramene" id="MpUg00380.1">
    <property type="protein sequence ID" value="MpUg00380.1.cds1"/>
    <property type="gene ID" value="MpUg00380"/>
</dbReference>
<evidence type="ECO:0000313" key="2">
    <source>
        <dbReference type="EMBL" id="PTQ44818.1"/>
    </source>
</evidence>
<accession>A0A2R6XFD6</accession>
<sequence length="117" mass="13687">MLIFGLGYLNFGWCILRTTSLSEERSRPLREQEDPTRSIESPRSRFQPLELVACLLAQPPCELSSIACRECVRKARRCITLNNIRINERGSREHYSARGKCKDQHEWWLRGLGWPLQ</sequence>
<evidence type="ECO:0000313" key="3">
    <source>
        <dbReference type="Proteomes" id="UP000244005"/>
    </source>
</evidence>
<name>A0A2R6XFD6_MARPO</name>
<gene>
    <name evidence="2" type="ORF">MARPO_0018s0014</name>
</gene>
<dbReference type="AlphaFoldDB" id="A0A2R6XFD6"/>
<evidence type="ECO:0000256" key="1">
    <source>
        <dbReference type="SAM" id="MobiDB-lite"/>
    </source>
</evidence>